<keyword evidence="8 15" id="KW-1133">Transmembrane helix</keyword>
<evidence type="ECO:0000256" key="15">
    <source>
        <dbReference type="SAM" id="Phobius"/>
    </source>
</evidence>
<keyword evidence="16" id="KW-1185">Reference proteome</keyword>
<sequence>MISKHFLKIRLFMILLSLGFVIHVILGLYTIIQSERRFRIKPRQVAVIDVRGHTYHRHVGEVVDMKLRKEYLKRRRGVESFQPHLMARREILGYHGHQYLNNKQTGYRGISGEPEIVPSTCQTCVLIGTSGTIIGSNRGAQIDAADCVFRLGLSPVTSFTNDVGSKTTFRILDAKNFQEITKKPQKFVHGALASGHVFVFDLPNVAEIVSFPRSLKKLTKQYRSIVFYRVDRQGEQRSLVSMREAAARAGYKLLGARPSTLWFTIQVMMDAGCSNSTIFGVPDPKYCK</sequence>
<evidence type="ECO:0000256" key="13">
    <source>
        <dbReference type="ARBA" id="ARBA00023180"/>
    </source>
</evidence>
<dbReference type="Pfam" id="PF00777">
    <property type="entry name" value="Glyco_transf_29"/>
    <property type="match status" value="1"/>
</dbReference>
<evidence type="ECO:0000256" key="5">
    <source>
        <dbReference type="ARBA" id="ARBA00022692"/>
    </source>
</evidence>
<keyword evidence="10" id="KW-0443">Lipid metabolism</keyword>
<name>A0ABM1TA81_LIMPO</name>
<protein>
    <submittedName>
        <fullName evidence="17">Alpha-N-acetylgalactosaminide alpha-2,6-sialyltransferase 6-like</fullName>
    </submittedName>
</protein>
<keyword evidence="12" id="KW-1015">Disulfide bond</keyword>
<keyword evidence="4" id="KW-0808">Transferase</keyword>
<dbReference type="InterPro" id="IPR001675">
    <property type="entry name" value="Glyco_trans_29"/>
</dbReference>
<accession>A0ABM1TA81</accession>
<evidence type="ECO:0000256" key="11">
    <source>
        <dbReference type="ARBA" id="ARBA00023136"/>
    </source>
</evidence>
<feature type="transmembrane region" description="Helical" evidence="15">
    <location>
        <begin position="12"/>
        <end position="32"/>
    </location>
</feature>
<keyword evidence="11 15" id="KW-0472">Membrane</keyword>
<keyword evidence="6" id="KW-0735">Signal-anchor</keyword>
<evidence type="ECO:0000256" key="6">
    <source>
        <dbReference type="ARBA" id="ARBA00022968"/>
    </source>
</evidence>
<dbReference type="Proteomes" id="UP000694941">
    <property type="component" value="Unplaced"/>
</dbReference>
<evidence type="ECO:0000256" key="2">
    <source>
        <dbReference type="ARBA" id="ARBA00006003"/>
    </source>
</evidence>
<dbReference type="GeneID" id="111088101"/>
<dbReference type="Gene3D" id="3.90.1480.20">
    <property type="entry name" value="Glycosyl transferase family 29"/>
    <property type="match status" value="1"/>
</dbReference>
<keyword evidence="9" id="KW-0333">Golgi apparatus</keyword>
<evidence type="ECO:0000256" key="1">
    <source>
        <dbReference type="ARBA" id="ARBA00004323"/>
    </source>
</evidence>
<keyword evidence="5 15" id="KW-0812">Transmembrane</keyword>
<dbReference type="PANTHER" id="PTHR45906:SF1">
    <property type="entry name" value="ALPHA-N-ACETYL-NEURAMINYL-2,3-BETA-GALACTOSYL-1, 3-N-ACETYL-GALACTOSAMINIDE ALPHA-2,6-SIALYLTRANSFERASE-LIKE"/>
    <property type="match status" value="1"/>
</dbReference>
<dbReference type="PANTHER" id="PTHR45906">
    <property type="entry name" value="ALPHA-N-ACETYL-NEURAMINYL-2,3-BETA-GALACTOSYL-1, 3-N-ACETYL-GALACTOSAMINIDE ALPHA-2,6-SIALYLTRANSFERASE-LIKE"/>
    <property type="match status" value="1"/>
</dbReference>
<evidence type="ECO:0000256" key="14">
    <source>
        <dbReference type="ARBA" id="ARBA00043744"/>
    </source>
</evidence>
<evidence type="ECO:0000256" key="7">
    <source>
        <dbReference type="ARBA" id="ARBA00022981"/>
    </source>
</evidence>
<evidence type="ECO:0000256" key="10">
    <source>
        <dbReference type="ARBA" id="ARBA00023098"/>
    </source>
</evidence>
<evidence type="ECO:0000256" key="8">
    <source>
        <dbReference type="ARBA" id="ARBA00022989"/>
    </source>
</evidence>
<reference evidence="17" key="1">
    <citation type="submission" date="2025-08" db="UniProtKB">
        <authorList>
            <consortium name="RefSeq"/>
        </authorList>
    </citation>
    <scope>IDENTIFICATION</scope>
    <source>
        <tissue evidence="17">Muscle</tissue>
    </source>
</reference>
<gene>
    <name evidence="17" type="primary">LOC111088101</name>
</gene>
<comment type="subcellular location">
    <subcellularLocation>
        <location evidence="1">Golgi apparatus membrane</location>
        <topology evidence="1">Single-pass type II membrane protein</topology>
    </subcellularLocation>
</comment>
<dbReference type="RefSeq" id="XP_022252787.1">
    <property type="nucleotide sequence ID" value="XM_022397079.1"/>
</dbReference>
<dbReference type="InterPro" id="IPR038578">
    <property type="entry name" value="GT29-like_sf"/>
</dbReference>
<keyword evidence="3" id="KW-0328">Glycosyltransferase</keyword>
<evidence type="ECO:0000256" key="3">
    <source>
        <dbReference type="ARBA" id="ARBA00022676"/>
    </source>
</evidence>
<proteinExistence type="inferred from homology"/>
<evidence type="ECO:0000313" key="17">
    <source>
        <dbReference type="RefSeq" id="XP_022252787.1"/>
    </source>
</evidence>
<evidence type="ECO:0000256" key="12">
    <source>
        <dbReference type="ARBA" id="ARBA00023157"/>
    </source>
</evidence>
<organism evidence="16 17">
    <name type="scientific">Limulus polyphemus</name>
    <name type="common">Atlantic horseshoe crab</name>
    <dbReference type="NCBI Taxonomy" id="6850"/>
    <lineage>
        <taxon>Eukaryota</taxon>
        <taxon>Metazoa</taxon>
        <taxon>Ecdysozoa</taxon>
        <taxon>Arthropoda</taxon>
        <taxon>Chelicerata</taxon>
        <taxon>Merostomata</taxon>
        <taxon>Xiphosura</taxon>
        <taxon>Limulidae</taxon>
        <taxon>Limulus</taxon>
    </lineage>
</organism>
<evidence type="ECO:0000256" key="4">
    <source>
        <dbReference type="ARBA" id="ARBA00022679"/>
    </source>
</evidence>
<comment type="similarity">
    <text evidence="2">Belongs to the glycosyltransferase 29 family.</text>
</comment>
<evidence type="ECO:0000313" key="16">
    <source>
        <dbReference type="Proteomes" id="UP000694941"/>
    </source>
</evidence>
<comment type="catalytic activity">
    <reaction evidence="14">
        <text>a ganglioside GM1b (d18:1(4E)) + CMP-N-acetyl-beta-neuraminate = a ganglioside GD1alpha (d18:1(4E)) + CMP + H(+)</text>
        <dbReference type="Rhea" id="RHEA:41968"/>
        <dbReference type="ChEBI" id="CHEBI:15378"/>
        <dbReference type="ChEBI" id="CHEBI:57812"/>
        <dbReference type="ChEBI" id="CHEBI:60377"/>
        <dbReference type="ChEBI" id="CHEBI:78568"/>
        <dbReference type="ChEBI" id="CHEBI:78569"/>
    </reaction>
    <physiologicalReaction direction="left-to-right" evidence="14">
        <dbReference type="Rhea" id="RHEA:41969"/>
    </physiologicalReaction>
</comment>
<keyword evidence="13" id="KW-0325">Glycoprotein</keyword>
<evidence type="ECO:0000256" key="9">
    <source>
        <dbReference type="ARBA" id="ARBA00023034"/>
    </source>
</evidence>
<keyword evidence="7" id="KW-0730">Sialic acid</keyword>